<accession>A0A290Z0M7</accession>
<name>A0A290Z0M7_9PSEU</name>
<organism evidence="2 3">
    <name type="scientific">Actinosynnema pretiosum</name>
    <dbReference type="NCBI Taxonomy" id="42197"/>
    <lineage>
        <taxon>Bacteria</taxon>
        <taxon>Bacillati</taxon>
        <taxon>Actinomycetota</taxon>
        <taxon>Actinomycetes</taxon>
        <taxon>Pseudonocardiales</taxon>
        <taxon>Pseudonocardiaceae</taxon>
        <taxon>Actinosynnema</taxon>
    </lineage>
</organism>
<dbReference type="EMBL" id="CP023445">
    <property type="protein sequence ID" value="ATE52581.1"/>
    <property type="molecule type" value="Genomic_DNA"/>
</dbReference>
<evidence type="ECO:0000313" key="3">
    <source>
        <dbReference type="Proteomes" id="UP000218505"/>
    </source>
</evidence>
<dbReference type="KEGG" id="apre:CNX65_04180"/>
<evidence type="ECO:0000313" key="2">
    <source>
        <dbReference type="EMBL" id="ATE52581.1"/>
    </source>
</evidence>
<keyword evidence="1" id="KW-0812">Transmembrane</keyword>
<reference evidence="2" key="1">
    <citation type="submission" date="2017-09" db="EMBL/GenBank/DDBJ databases">
        <title>Complete Genome Sequence of ansamitocin-producing Bacterium Actinosynnema pretiosum X47.</title>
        <authorList>
            <person name="Cao G."/>
            <person name="Zong G."/>
            <person name="Zhong C."/>
            <person name="Fu J."/>
        </authorList>
    </citation>
    <scope>NUCLEOTIDE SEQUENCE [LARGE SCALE GENOMIC DNA]</scope>
    <source>
        <strain evidence="2">X47</strain>
    </source>
</reference>
<dbReference type="AlphaFoldDB" id="A0A290Z0M7"/>
<feature type="transmembrane region" description="Helical" evidence="1">
    <location>
        <begin position="21"/>
        <end position="42"/>
    </location>
</feature>
<keyword evidence="1" id="KW-1133">Transmembrane helix</keyword>
<keyword evidence="1" id="KW-0472">Membrane</keyword>
<dbReference type="Proteomes" id="UP000218505">
    <property type="component" value="Chromosome"/>
</dbReference>
<keyword evidence="3" id="KW-1185">Reference proteome</keyword>
<dbReference type="RefSeq" id="WP_096491581.1">
    <property type="nucleotide sequence ID" value="NZ_CP023445.1"/>
</dbReference>
<gene>
    <name evidence="2" type="ORF">CNX65_04180</name>
</gene>
<proteinExistence type="predicted"/>
<protein>
    <submittedName>
        <fullName evidence="2">Uncharacterized protein</fullName>
    </submittedName>
</protein>
<feature type="transmembrane region" description="Helical" evidence="1">
    <location>
        <begin position="54"/>
        <end position="71"/>
    </location>
</feature>
<sequence length="107" mass="11497">MSEEPQQGRELATDAPRPPKGHHVIIAAGLVALVVLGLVIPTMRATAFAVNDDVIFYVAMYVLVFGSMYADDGMVAEMAAKQAARDEVRARRENAERAAAGEDAHES</sequence>
<evidence type="ECO:0000256" key="1">
    <source>
        <dbReference type="SAM" id="Phobius"/>
    </source>
</evidence>